<evidence type="ECO:0000313" key="2">
    <source>
        <dbReference type="Proteomes" id="UP000003704"/>
    </source>
</evidence>
<organism evidence="1 2">
    <name type="scientific">Hydrocarboniphaga effusa AP103</name>
    <dbReference type="NCBI Taxonomy" id="1172194"/>
    <lineage>
        <taxon>Bacteria</taxon>
        <taxon>Pseudomonadati</taxon>
        <taxon>Pseudomonadota</taxon>
        <taxon>Gammaproteobacteria</taxon>
        <taxon>Nevskiales</taxon>
        <taxon>Nevskiaceae</taxon>
        <taxon>Hydrocarboniphaga</taxon>
    </lineage>
</organism>
<gene>
    <name evidence="1" type="ORF">WQQ_20570</name>
</gene>
<reference evidence="1 2" key="1">
    <citation type="journal article" date="2012" name="J. Bacteriol.">
        <title>Genome Sequence of n-Alkane-Degrading Hydrocarboniphaga effusa Strain AP103T (ATCC BAA-332T).</title>
        <authorList>
            <person name="Chang H.K."/>
            <person name="Zylstra G.J."/>
            <person name="Chae J.C."/>
        </authorList>
    </citation>
    <scope>NUCLEOTIDE SEQUENCE [LARGE SCALE GENOMIC DNA]</scope>
    <source>
        <strain evidence="1 2">AP103</strain>
    </source>
</reference>
<dbReference type="EMBL" id="AKGD01000001">
    <property type="protein sequence ID" value="EIT71920.1"/>
    <property type="molecule type" value="Genomic_DNA"/>
</dbReference>
<name>I8TD62_9GAMM</name>
<dbReference type="STRING" id="1172194.WQQ_20570"/>
<comment type="caution">
    <text evidence="1">The sequence shown here is derived from an EMBL/GenBank/DDBJ whole genome shotgun (WGS) entry which is preliminary data.</text>
</comment>
<sequence>MAWRAGQCQCVFALFASMTSAEELKLRRFAKHRNQVCEVCEGHHV</sequence>
<keyword evidence="2" id="KW-1185">Reference proteome</keyword>
<evidence type="ECO:0000313" key="1">
    <source>
        <dbReference type="EMBL" id="EIT71920.1"/>
    </source>
</evidence>
<proteinExistence type="predicted"/>
<dbReference type="Proteomes" id="UP000003704">
    <property type="component" value="Unassembled WGS sequence"/>
</dbReference>
<accession>I8TD62</accession>
<dbReference type="AlphaFoldDB" id="I8TD62"/>
<protein>
    <submittedName>
        <fullName evidence="1">Uncharacterized protein</fullName>
    </submittedName>
</protein>